<organism evidence="1">
    <name type="scientific">Arundo donax</name>
    <name type="common">Giant reed</name>
    <name type="synonym">Donax arundinaceus</name>
    <dbReference type="NCBI Taxonomy" id="35708"/>
    <lineage>
        <taxon>Eukaryota</taxon>
        <taxon>Viridiplantae</taxon>
        <taxon>Streptophyta</taxon>
        <taxon>Embryophyta</taxon>
        <taxon>Tracheophyta</taxon>
        <taxon>Spermatophyta</taxon>
        <taxon>Magnoliopsida</taxon>
        <taxon>Liliopsida</taxon>
        <taxon>Poales</taxon>
        <taxon>Poaceae</taxon>
        <taxon>PACMAD clade</taxon>
        <taxon>Arundinoideae</taxon>
        <taxon>Arundineae</taxon>
        <taxon>Arundo</taxon>
    </lineage>
</organism>
<sequence length="68" mass="7771">MQQKSRKEQLPNIPVLPHDLKHSGVRPSFTLVKKGGEAVNDPLEGCPLCWRRKWCHTGLQVLLRVRST</sequence>
<reference evidence="1" key="1">
    <citation type="submission" date="2014-09" db="EMBL/GenBank/DDBJ databases">
        <authorList>
            <person name="Magalhaes I.L.F."/>
            <person name="Oliveira U."/>
            <person name="Santos F.R."/>
            <person name="Vidigal T.H.D.A."/>
            <person name="Brescovit A.D."/>
            <person name="Santos A.J."/>
        </authorList>
    </citation>
    <scope>NUCLEOTIDE SEQUENCE</scope>
    <source>
        <tissue evidence="1">Shoot tissue taken approximately 20 cm above the soil surface</tissue>
    </source>
</reference>
<evidence type="ECO:0000313" key="1">
    <source>
        <dbReference type="EMBL" id="JAD17497.1"/>
    </source>
</evidence>
<dbReference type="AlphaFoldDB" id="A0A0A8Y0F1"/>
<protein>
    <submittedName>
        <fullName evidence="1">Uncharacterized protein</fullName>
    </submittedName>
</protein>
<name>A0A0A8Y0F1_ARUDO</name>
<dbReference type="EMBL" id="GBRH01280398">
    <property type="protein sequence ID" value="JAD17497.1"/>
    <property type="molecule type" value="Transcribed_RNA"/>
</dbReference>
<accession>A0A0A8Y0F1</accession>
<reference evidence="1" key="2">
    <citation type="journal article" date="2015" name="Data Brief">
        <title>Shoot transcriptome of the giant reed, Arundo donax.</title>
        <authorList>
            <person name="Barrero R.A."/>
            <person name="Guerrero F.D."/>
            <person name="Moolhuijzen P."/>
            <person name="Goolsby J.A."/>
            <person name="Tidwell J."/>
            <person name="Bellgard S.E."/>
            <person name="Bellgard M.I."/>
        </authorList>
    </citation>
    <scope>NUCLEOTIDE SEQUENCE</scope>
    <source>
        <tissue evidence="1">Shoot tissue taken approximately 20 cm above the soil surface</tissue>
    </source>
</reference>
<proteinExistence type="predicted"/>